<keyword evidence="3" id="KW-1185">Reference proteome</keyword>
<keyword evidence="1" id="KW-0812">Transmembrane</keyword>
<feature type="transmembrane region" description="Helical" evidence="1">
    <location>
        <begin position="65"/>
        <end position="84"/>
    </location>
</feature>
<name>A0A6P1TQ25_9FIRM</name>
<evidence type="ECO:0000256" key="1">
    <source>
        <dbReference type="SAM" id="Phobius"/>
    </source>
</evidence>
<keyword evidence="1" id="KW-1133">Transmembrane helix</keyword>
<keyword evidence="1" id="KW-0472">Membrane</keyword>
<protein>
    <submittedName>
        <fullName evidence="2">Uncharacterized protein</fullName>
    </submittedName>
</protein>
<organism evidence="2 3">
    <name type="scientific">Anaerocolumna sedimenticola</name>
    <dbReference type="NCBI Taxonomy" id="2696063"/>
    <lineage>
        <taxon>Bacteria</taxon>
        <taxon>Bacillati</taxon>
        <taxon>Bacillota</taxon>
        <taxon>Clostridia</taxon>
        <taxon>Lachnospirales</taxon>
        <taxon>Lachnospiraceae</taxon>
        <taxon>Anaerocolumna</taxon>
    </lineage>
</organism>
<dbReference type="EMBL" id="CP048000">
    <property type="protein sequence ID" value="QHQ63084.1"/>
    <property type="molecule type" value="Genomic_DNA"/>
</dbReference>
<evidence type="ECO:0000313" key="3">
    <source>
        <dbReference type="Proteomes" id="UP000464314"/>
    </source>
</evidence>
<reference evidence="2 3" key="1">
    <citation type="submission" date="2020-01" db="EMBL/GenBank/DDBJ databases">
        <title>Genome analysis of Anaerocolumna sp. CBA3638.</title>
        <authorList>
            <person name="Kim J."/>
            <person name="Roh S.W."/>
        </authorList>
    </citation>
    <scope>NUCLEOTIDE SEQUENCE [LARGE SCALE GENOMIC DNA]</scope>
    <source>
        <strain evidence="2 3">CBA3638</strain>
    </source>
</reference>
<dbReference type="RefSeq" id="WP_161839905.1">
    <property type="nucleotide sequence ID" value="NZ_CP048000.1"/>
</dbReference>
<sequence>MAIYKKNLESNSQSVKLNSETMTKSGTNTNKSKYSNEKLAVTENEELNSEKKLADSHQGSLVRKWVFYYFYILNFLFLSAFILYNKGWFIKVLLSRYQFYQVHFIQLKDGKKSALSYQLSF</sequence>
<proteinExistence type="predicted"/>
<gene>
    <name evidence="2" type="ORF">Ana3638_21800</name>
</gene>
<accession>A0A6P1TQ25</accession>
<dbReference type="KEGG" id="anr:Ana3638_21800"/>
<dbReference type="AlphaFoldDB" id="A0A6P1TQ25"/>
<evidence type="ECO:0000313" key="2">
    <source>
        <dbReference type="EMBL" id="QHQ63084.1"/>
    </source>
</evidence>
<dbReference type="Proteomes" id="UP000464314">
    <property type="component" value="Chromosome"/>
</dbReference>